<evidence type="ECO:0000313" key="2">
    <source>
        <dbReference type="Proteomes" id="UP001060919"/>
    </source>
</evidence>
<dbReference type="AlphaFoldDB" id="A0A915YEN7"/>
<name>A0A915YEN7_9BACT</name>
<accession>A0A915YEN7</accession>
<evidence type="ECO:0000313" key="1">
    <source>
        <dbReference type="EMBL" id="BDS11728.1"/>
    </source>
</evidence>
<dbReference type="EMBL" id="AP026867">
    <property type="protein sequence ID" value="BDS11728.1"/>
    <property type="molecule type" value="Genomic_DNA"/>
</dbReference>
<reference evidence="1" key="1">
    <citation type="submission" date="2022-09" db="EMBL/GenBank/DDBJ databases">
        <title>Aureispira anguillicida sp. nov., isolated from Leptocephalus of Japanese eel Anguilla japonica.</title>
        <authorList>
            <person name="Yuasa K."/>
            <person name="Mekata T."/>
            <person name="Ikunari K."/>
        </authorList>
    </citation>
    <scope>NUCLEOTIDE SEQUENCE</scope>
    <source>
        <strain evidence="1">EL160426</strain>
    </source>
</reference>
<proteinExistence type="predicted"/>
<keyword evidence="2" id="KW-1185">Reference proteome</keyword>
<sequence>MLLATVVRTKNYLSIKYPILMKHLAFLIVLLFSTSAIHAQMAYSAESDSLALKNSPKDIALALPMLGNVRIPKATYFFQQLSIPFQVDYSTIDWKEKDWDIEIVCVTDSIYDGQEDTLAIDRQF</sequence>
<dbReference type="KEGG" id="aup:AsAng_0024420"/>
<gene>
    <name evidence="1" type="ORF">AsAng_0024420</name>
</gene>
<protein>
    <submittedName>
        <fullName evidence="1">Uncharacterized protein</fullName>
    </submittedName>
</protein>
<organism evidence="1 2">
    <name type="scientific">Aureispira anguillae</name>
    <dbReference type="NCBI Taxonomy" id="2864201"/>
    <lineage>
        <taxon>Bacteria</taxon>
        <taxon>Pseudomonadati</taxon>
        <taxon>Bacteroidota</taxon>
        <taxon>Saprospiria</taxon>
        <taxon>Saprospirales</taxon>
        <taxon>Saprospiraceae</taxon>
        <taxon>Aureispira</taxon>
    </lineage>
</organism>
<dbReference type="Proteomes" id="UP001060919">
    <property type="component" value="Chromosome"/>
</dbReference>